<feature type="domain" description="DALR anticodon binding" evidence="11">
    <location>
        <begin position="638"/>
        <end position="715"/>
    </location>
</feature>
<dbReference type="Proteomes" id="UP000010472">
    <property type="component" value="Chromosome"/>
</dbReference>
<dbReference type="SUPFAM" id="SSF109604">
    <property type="entry name" value="HD-domain/PDEase-like"/>
    <property type="match status" value="1"/>
</dbReference>
<evidence type="ECO:0000256" key="9">
    <source>
        <dbReference type="ARBA" id="ARBA00047937"/>
    </source>
</evidence>
<comment type="catalytic activity">
    <reaction evidence="9 10">
        <text>tRNA(Gly) + glycine + ATP = glycyl-tRNA(Gly) + AMP + diphosphate</text>
        <dbReference type="Rhea" id="RHEA:16013"/>
        <dbReference type="Rhea" id="RHEA-COMP:9664"/>
        <dbReference type="Rhea" id="RHEA-COMP:9683"/>
        <dbReference type="ChEBI" id="CHEBI:30616"/>
        <dbReference type="ChEBI" id="CHEBI:33019"/>
        <dbReference type="ChEBI" id="CHEBI:57305"/>
        <dbReference type="ChEBI" id="CHEBI:78442"/>
        <dbReference type="ChEBI" id="CHEBI:78522"/>
        <dbReference type="ChEBI" id="CHEBI:456215"/>
        <dbReference type="EC" id="6.1.1.14"/>
    </reaction>
</comment>
<dbReference type="GO" id="GO:0006420">
    <property type="term" value="P:arginyl-tRNA aminoacylation"/>
    <property type="evidence" value="ECO:0007669"/>
    <property type="project" value="InterPro"/>
</dbReference>
<comment type="subcellular location">
    <subcellularLocation>
        <location evidence="1 10">Cytoplasm</location>
    </subcellularLocation>
</comment>
<keyword evidence="3 10" id="KW-0963">Cytoplasm</keyword>
<dbReference type="eggNOG" id="COG0751">
    <property type="taxonomic scope" value="Bacteria"/>
</dbReference>
<dbReference type="HAMAP" id="MF_00255">
    <property type="entry name" value="Gly_tRNA_synth_beta"/>
    <property type="match status" value="1"/>
</dbReference>
<evidence type="ECO:0000259" key="11">
    <source>
        <dbReference type="Pfam" id="PF05746"/>
    </source>
</evidence>
<dbReference type="PANTHER" id="PTHR30075:SF2">
    <property type="entry name" value="GLYCINE--TRNA LIGASE, CHLOROPLASTIC_MITOCHONDRIAL 2"/>
    <property type="match status" value="1"/>
</dbReference>
<dbReference type="Pfam" id="PF05746">
    <property type="entry name" value="DALR_1"/>
    <property type="match status" value="1"/>
</dbReference>
<comment type="similarity">
    <text evidence="2 10">Belongs to the class-II aminoacyl-tRNA synthetase family.</text>
</comment>
<dbReference type="PRINTS" id="PR01045">
    <property type="entry name" value="TRNASYNTHGB"/>
</dbReference>
<dbReference type="InterPro" id="IPR006194">
    <property type="entry name" value="Gly-tRNA-synth_heterodimer"/>
</dbReference>
<dbReference type="InterPro" id="IPR015944">
    <property type="entry name" value="Gly-tRNA-synth_bsu"/>
</dbReference>
<evidence type="ECO:0000256" key="1">
    <source>
        <dbReference type="ARBA" id="ARBA00004496"/>
    </source>
</evidence>
<proteinExistence type="inferred from homology"/>
<organism evidence="12 13">
    <name type="scientific">Crinalium epipsammum PCC 9333</name>
    <dbReference type="NCBI Taxonomy" id="1173022"/>
    <lineage>
        <taxon>Bacteria</taxon>
        <taxon>Bacillati</taxon>
        <taxon>Cyanobacteriota</taxon>
        <taxon>Cyanophyceae</taxon>
        <taxon>Gomontiellales</taxon>
        <taxon>Gomontiellaceae</taxon>
        <taxon>Crinalium</taxon>
    </lineage>
</organism>
<dbReference type="GO" id="GO:0004820">
    <property type="term" value="F:glycine-tRNA ligase activity"/>
    <property type="evidence" value="ECO:0007669"/>
    <property type="project" value="UniProtKB-UniRule"/>
</dbReference>
<dbReference type="NCBIfam" id="TIGR00211">
    <property type="entry name" value="glyS"/>
    <property type="match status" value="1"/>
</dbReference>
<dbReference type="PANTHER" id="PTHR30075">
    <property type="entry name" value="GLYCYL-TRNA SYNTHETASE"/>
    <property type="match status" value="1"/>
</dbReference>
<sequence>MLKSLGCLIYTDCIMATFLLEVGTEELPAAFVADAIAQWKSRIPQTLGEYSLTTEAINVYGTPRRLAVVITGLPTQQPDREEEIKGPPAQAAFKDGQPTKAAEGFARKQGVELAALEIRPTDKGDFVFVRKKFTGQPTAEILTSVVPQWIFGLEGKRLMRWADGDLKFPRPIRWLVTLLDNEVLPVGWVNASETIKSDRISHTHRVLHPAPVTINHANDYVECLKSAYVDVNPEARKANIIQQVQESAKKVGGWADIYPDLLDEVTNLVEYPTAVLGNFEPEFLNLPTEVITTVMITHQRYFPVFKTETATELLPYFITISNGNPAKSEIIARGNERVIRARLADGQYFYKADLAHPLESYLPQLETVTFQEDLGSVKAKVERIVKIASYISEQLQLSEDDRNLIQRAALLCKADLVTQMVGEFPELQGVMGQKYAIASKEPEAVSTAIFEHYLPRGAGDSLPKTITGQVVGLADRLDTLVSIFGLGMLPTGSSDPFALRRAANAITNITWNANLTINLYQLIQQIVADFGSQYPKTSSQLSQQLQEFFLQRLRNLLQEDRGIDYDLVNAVLGENDPEYTQRALQDLLDLRDRALFLQAIRNNGKLNEIYETVNRSTRLAGQGDLDTIQLDPTNLVRPELFQKSSEQAFYDALVELLPQTQASQKSRNYQQLVDGLSKIAPTVSNFFDGADSVLVMDENPEIKRNRLNLLGLLRNHARVLADFGAIVKS</sequence>
<dbReference type="GO" id="GO:0006426">
    <property type="term" value="P:glycyl-tRNA aminoacylation"/>
    <property type="evidence" value="ECO:0007669"/>
    <property type="project" value="UniProtKB-UniRule"/>
</dbReference>
<evidence type="ECO:0000256" key="8">
    <source>
        <dbReference type="ARBA" id="ARBA00023146"/>
    </source>
</evidence>
<keyword evidence="8 10" id="KW-0030">Aminoacyl-tRNA synthetase</keyword>
<evidence type="ECO:0000256" key="2">
    <source>
        <dbReference type="ARBA" id="ARBA00008226"/>
    </source>
</evidence>
<dbReference type="KEGG" id="cep:Cri9333_4292"/>
<keyword evidence="13" id="KW-1185">Reference proteome</keyword>
<keyword evidence="4 10" id="KW-0436">Ligase</keyword>
<dbReference type="GO" id="GO:0005829">
    <property type="term" value="C:cytosol"/>
    <property type="evidence" value="ECO:0007669"/>
    <property type="project" value="TreeGrafter"/>
</dbReference>
<dbReference type="AlphaFoldDB" id="K9W5M3"/>
<dbReference type="GO" id="GO:0005524">
    <property type="term" value="F:ATP binding"/>
    <property type="evidence" value="ECO:0007669"/>
    <property type="project" value="UniProtKB-UniRule"/>
</dbReference>
<gene>
    <name evidence="10" type="primary">glyS</name>
    <name evidence="12" type="ORF">Cri9333_4292</name>
</gene>
<dbReference type="HOGENOM" id="CLU_007220_2_2_3"/>
<dbReference type="InterPro" id="IPR008909">
    <property type="entry name" value="DALR_anticod-bd"/>
</dbReference>
<evidence type="ECO:0000256" key="6">
    <source>
        <dbReference type="ARBA" id="ARBA00022840"/>
    </source>
</evidence>
<dbReference type="STRING" id="1173022.Cri9333_4292"/>
<evidence type="ECO:0000256" key="7">
    <source>
        <dbReference type="ARBA" id="ARBA00022917"/>
    </source>
</evidence>
<evidence type="ECO:0000256" key="3">
    <source>
        <dbReference type="ARBA" id="ARBA00022490"/>
    </source>
</evidence>
<dbReference type="GO" id="GO:0004814">
    <property type="term" value="F:arginine-tRNA ligase activity"/>
    <property type="evidence" value="ECO:0007669"/>
    <property type="project" value="InterPro"/>
</dbReference>
<evidence type="ECO:0000313" key="12">
    <source>
        <dbReference type="EMBL" id="AFZ15079.1"/>
    </source>
</evidence>
<dbReference type="Pfam" id="PF02092">
    <property type="entry name" value="tRNA_synt_2f"/>
    <property type="match status" value="1"/>
</dbReference>
<keyword evidence="6 10" id="KW-0067">ATP-binding</keyword>
<evidence type="ECO:0000313" key="13">
    <source>
        <dbReference type="Proteomes" id="UP000010472"/>
    </source>
</evidence>
<keyword evidence="7 10" id="KW-0648">Protein biosynthesis</keyword>
<keyword evidence="5 10" id="KW-0547">Nucleotide-binding</keyword>
<name>K9W5M3_9CYAN</name>
<dbReference type="EMBL" id="CP003620">
    <property type="protein sequence ID" value="AFZ15079.1"/>
    <property type="molecule type" value="Genomic_DNA"/>
</dbReference>
<dbReference type="PATRIC" id="fig|1173022.3.peg.4637"/>
<evidence type="ECO:0000256" key="5">
    <source>
        <dbReference type="ARBA" id="ARBA00022741"/>
    </source>
</evidence>
<reference evidence="12 13" key="1">
    <citation type="submission" date="2012-06" db="EMBL/GenBank/DDBJ databases">
        <title>Finished chromosome of genome of Crinalium epipsammum PCC 9333.</title>
        <authorList>
            <consortium name="US DOE Joint Genome Institute"/>
            <person name="Gugger M."/>
            <person name="Coursin T."/>
            <person name="Rippka R."/>
            <person name="Tandeau De Marsac N."/>
            <person name="Huntemann M."/>
            <person name="Wei C.-L."/>
            <person name="Han J."/>
            <person name="Detter J.C."/>
            <person name="Han C."/>
            <person name="Tapia R."/>
            <person name="Davenport K."/>
            <person name="Daligault H."/>
            <person name="Erkkila T."/>
            <person name="Gu W."/>
            <person name="Munk A.C.C."/>
            <person name="Teshima H."/>
            <person name="Xu Y."/>
            <person name="Chain P."/>
            <person name="Chen A."/>
            <person name="Krypides N."/>
            <person name="Mavromatis K."/>
            <person name="Markowitz V."/>
            <person name="Szeto E."/>
            <person name="Ivanova N."/>
            <person name="Mikhailova N."/>
            <person name="Ovchinnikova G."/>
            <person name="Pagani I."/>
            <person name="Pati A."/>
            <person name="Goodwin L."/>
            <person name="Peters L."/>
            <person name="Pitluck S."/>
            <person name="Woyke T."/>
            <person name="Kerfeld C."/>
        </authorList>
    </citation>
    <scope>NUCLEOTIDE SEQUENCE [LARGE SCALE GENOMIC DNA]</scope>
    <source>
        <strain evidence="12 13">PCC 9333</strain>
    </source>
</reference>
<evidence type="ECO:0000256" key="4">
    <source>
        <dbReference type="ARBA" id="ARBA00022598"/>
    </source>
</evidence>
<accession>K9W5M3</accession>
<evidence type="ECO:0000256" key="10">
    <source>
        <dbReference type="HAMAP-Rule" id="MF_00255"/>
    </source>
</evidence>
<comment type="subunit">
    <text evidence="10">Tetramer of two alpha and two beta subunits.</text>
</comment>
<dbReference type="EC" id="6.1.1.14" evidence="10"/>
<protein>
    <recommendedName>
        <fullName evidence="10">Glycine--tRNA ligase beta subunit</fullName>
        <ecNumber evidence="10">6.1.1.14</ecNumber>
    </recommendedName>
    <alternativeName>
        <fullName evidence="10">Glycyl-tRNA synthetase beta subunit</fullName>
        <shortName evidence="10">GlyRS</shortName>
    </alternativeName>
</protein>
<dbReference type="PROSITE" id="PS50861">
    <property type="entry name" value="AA_TRNA_LIGASE_II_GLYAB"/>
    <property type="match status" value="1"/>
</dbReference>